<reference evidence="1 2" key="1">
    <citation type="submission" date="2021-03" db="EMBL/GenBank/DDBJ databases">
        <title>Genomic Encyclopedia of Type Strains, Phase IV (KMG-IV): sequencing the most valuable type-strain genomes for metagenomic binning, comparative biology and taxonomic classification.</title>
        <authorList>
            <person name="Goeker M."/>
        </authorList>
    </citation>
    <scope>NUCLEOTIDE SEQUENCE [LARGE SCALE GENOMIC DNA]</scope>
    <source>
        <strain evidence="1 2">DSM 27138</strain>
    </source>
</reference>
<protein>
    <submittedName>
        <fullName evidence="1">Uncharacterized protein</fullName>
    </submittedName>
</protein>
<keyword evidence="2" id="KW-1185">Reference proteome</keyword>
<evidence type="ECO:0000313" key="1">
    <source>
        <dbReference type="EMBL" id="MBP2019361.1"/>
    </source>
</evidence>
<sequence length="90" mass="10049">MRHLVIMRHSPESCPGRPENEAVHPCFNKMQDLLDKHGVATVGKWADPPAHVSYIVLDAPNAHVIQEAIMESGLFLYTTTTEVRPVLSMD</sequence>
<proteinExistence type="predicted"/>
<dbReference type="Proteomes" id="UP001519289">
    <property type="component" value="Unassembled WGS sequence"/>
</dbReference>
<name>A0ABS4JUZ6_9FIRM</name>
<accession>A0ABS4JUZ6</accession>
<gene>
    <name evidence="1" type="ORF">J2Z79_002800</name>
</gene>
<comment type="caution">
    <text evidence="1">The sequence shown here is derived from an EMBL/GenBank/DDBJ whole genome shotgun (WGS) entry which is preliminary data.</text>
</comment>
<dbReference type="RefSeq" id="WP_209467474.1">
    <property type="nucleotide sequence ID" value="NZ_JAGGLG010000027.1"/>
</dbReference>
<organism evidence="1 2">
    <name type="scientific">Symbiobacterium terraclitae</name>
    <dbReference type="NCBI Taxonomy" id="557451"/>
    <lineage>
        <taxon>Bacteria</taxon>
        <taxon>Bacillati</taxon>
        <taxon>Bacillota</taxon>
        <taxon>Clostridia</taxon>
        <taxon>Eubacteriales</taxon>
        <taxon>Symbiobacteriaceae</taxon>
        <taxon>Symbiobacterium</taxon>
    </lineage>
</organism>
<evidence type="ECO:0000313" key="2">
    <source>
        <dbReference type="Proteomes" id="UP001519289"/>
    </source>
</evidence>
<dbReference type="EMBL" id="JAGGLG010000027">
    <property type="protein sequence ID" value="MBP2019361.1"/>
    <property type="molecule type" value="Genomic_DNA"/>
</dbReference>